<reference evidence="2 3" key="1">
    <citation type="journal article" date="2012" name="J. Bacteriol.">
        <title>De Novo Genome Project of Cupriavidus basilensis OR16.</title>
        <authorList>
            <person name="Cserhati M."/>
            <person name="Kriszt B."/>
            <person name="Szoboszlay S."/>
            <person name="Toth A."/>
            <person name="Szabo I."/>
            <person name="Tancsics A."/>
            <person name="Nagy I."/>
            <person name="Horvath B."/>
            <person name="Nagy I."/>
            <person name="Kukolya J."/>
        </authorList>
    </citation>
    <scope>NUCLEOTIDE SEQUENCE [LARGE SCALE GENOMIC DNA]</scope>
    <source>
        <strain evidence="2 3">OR16</strain>
    </source>
</reference>
<dbReference type="AlphaFoldDB" id="H1S6C8"/>
<dbReference type="PATRIC" id="fig|1127483.3.peg.3455"/>
<comment type="caution">
    <text evidence="2">The sequence shown here is derived from an EMBL/GenBank/DDBJ whole genome shotgun (WGS) entry which is preliminary data.</text>
</comment>
<evidence type="ECO:0000313" key="3">
    <source>
        <dbReference type="Proteomes" id="UP000005808"/>
    </source>
</evidence>
<organism evidence="2 3">
    <name type="scientific">Cupriavidus basilensis OR16</name>
    <dbReference type="NCBI Taxonomy" id="1127483"/>
    <lineage>
        <taxon>Bacteria</taxon>
        <taxon>Pseudomonadati</taxon>
        <taxon>Pseudomonadota</taxon>
        <taxon>Betaproteobacteria</taxon>
        <taxon>Burkholderiales</taxon>
        <taxon>Burkholderiaceae</taxon>
        <taxon>Cupriavidus</taxon>
    </lineage>
</organism>
<accession>H1S6C8</accession>
<protein>
    <submittedName>
        <fullName evidence="2">Uncharacterized protein</fullName>
    </submittedName>
</protein>
<gene>
    <name evidence="2" type="ORF">OR16_17202</name>
</gene>
<sequence length="161" mass="17530">MTSMRSPSDPSQQVGPAGRKRAAPRQLWWRLLRALGLAGLGLGAASSAAAPAQPFPQHWMRYAQLASTEFQARLGDPADAGALRLQDWMQARAQPVAWLVMRVWLAPNGRVERMEFDSLGNPQADADLRAVLMMKALPEPPPPDMRQPMVLELGLDGAPAS</sequence>
<proteinExistence type="predicted"/>
<evidence type="ECO:0000313" key="2">
    <source>
        <dbReference type="EMBL" id="EHP41952.1"/>
    </source>
</evidence>
<dbReference type="Proteomes" id="UP000005808">
    <property type="component" value="Unassembled WGS sequence"/>
</dbReference>
<feature type="compositionally biased region" description="Polar residues" evidence="1">
    <location>
        <begin position="1"/>
        <end position="14"/>
    </location>
</feature>
<evidence type="ECO:0000256" key="1">
    <source>
        <dbReference type="SAM" id="MobiDB-lite"/>
    </source>
</evidence>
<feature type="region of interest" description="Disordered" evidence="1">
    <location>
        <begin position="1"/>
        <end position="21"/>
    </location>
</feature>
<name>H1S6C8_9BURK</name>
<dbReference type="EMBL" id="AHJE01000042">
    <property type="protein sequence ID" value="EHP41952.1"/>
    <property type="molecule type" value="Genomic_DNA"/>
</dbReference>